<evidence type="ECO:0000313" key="4">
    <source>
        <dbReference type="EMBL" id="TPP49134.1"/>
    </source>
</evidence>
<gene>
    <name evidence="4" type="ORF">CGC21_0535</name>
    <name evidence="3" type="ORF">LDBPK_080170</name>
    <name evidence="2" type="ORF">LdCL_080006600</name>
</gene>
<reference evidence="4" key="6">
    <citation type="submission" date="2019-02" db="EMBL/GenBank/DDBJ databases">
        <title>FDA dAtabase for Regulatory Grade micrObial Sequences (FDA-ARGOS): Supporting development and validation of Infectious Disease Dx tests.</title>
        <authorList>
            <person name="Duncan R."/>
            <person name="Fisher C."/>
            <person name="Tallon L.J."/>
            <person name="Sadzewicz L."/>
            <person name="Sengamalay N."/>
            <person name="Ott S."/>
            <person name="Godinez A."/>
            <person name="Nagaraj S."/>
            <person name="Nadendla S."/>
            <person name="Sichtig H."/>
        </authorList>
    </citation>
    <scope>NUCLEOTIDE SEQUENCE</scope>
    <source>
        <strain evidence="4">FDAARGOS_361</strain>
    </source>
</reference>
<dbReference type="OMA" id="VNACMYP"/>
<feature type="compositionally biased region" description="Low complexity" evidence="1">
    <location>
        <begin position="77"/>
        <end position="99"/>
    </location>
</feature>
<dbReference type="VEuPathDB" id="TriTrypDB:LDHU3_08.0200"/>
<dbReference type="Proteomes" id="UP000318447">
    <property type="component" value="Unassembled WGS sequence"/>
</dbReference>
<dbReference type="EMBL" id="CP029507">
    <property type="protein sequence ID" value="AYU76318.1"/>
    <property type="molecule type" value="Genomic_DNA"/>
</dbReference>
<dbReference type="Proteomes" id="UP000274082">
    <property type="component" value="Chromosome 8"/>
</dbReference>
<sequence length="233" mass="24820">MLRPRFRHCFAGRAPKLLSVTAWAERRHVSTRQAERLGRASSLPTVSGTATSHASPSGIRGDSRVARGFAQRATKLSSPSAGASATSATAQSAASSGRAKPLPGRFNRLLVQLGVLVTVYHYILGESINLFLTYLLHSHRLGIGDTGSWLGAVGVPVDRFLNIGPTVCGLQLSPRLVLNYLVVNACMYPSIPLQMRLCIATAPILRVPFQVMGRLLGVSKRATVPKAPSGTPS</sequence>
<reference evidence="3 5" key="1">
    <citation type="journal article" date="2011" name="Genome Res.">
        <title>Whole genome sequencing of multiple Leishmania donovani clinical isolates provides insights into population structure and mechanisms of drug resistance.</title>
        <authorList>
            <person name="Downing T."/>
            <person name="Imamura H."/>
            <person name="Decuypere S."/>
            <person name="Clark T.G."/>
            <person name="Coombs G.H."/>
            <person name="Cotton J.A."/>
            <person name="Hilley J.D."/>
            <person name="de Doncker S."/>
            <person name="Maes I."/>
            <person name="Mottram J.C."/>
            <person name="Quail M.A."/>
            <person name="Rijal S."/>
            <person name="Sanders M."/>
            <person name="Schonian G."/>
            <person name="Stark O."/>
            <person name="Sundar S."/>
            <person name="Vanaerschot M."/>
            <person name="Hertz-Fowler C."/>
            <person name="Dujardin J.C."/>
            <person name="Berriman M."/>
        </authorList>
    </citation>
    <scope>NUCLEOTIDE SEQUENCE [LARGE SCALE GENOMIC DNA]</scope>
    <source>
        <strain evidence="3 5">BPK282A1</strain>
    </source>
</reference>
<reference evidence="7" key="5">
    <citation type="submission" date="2019-02" db="EMBL/GenBank/DDBJ databases">
        <title>FDA dAtabase for Regulatory Grade micrObial Sequences (FDA-ARGOS): Supporting development and validation of Infectious Disease Dx tests.</title>
        <authorList>
            <person name="Duncan R."/>
            <person name="Fisher C."/>
            <person name="Tallon L."/>
            <person name="Sadzewicz L."/>
            <person name="Sengamalay N."/>
            <person name="Ott S."/>
            <person name="Godinez A."/>
            <person name="Nagaraj S."/>
            <person name="Vavikolanu K."/>
            <person name="Nadendla S."/>
            <person name="Aluvathingal J."/>
            <person name="Sichtig H."/>
        </authorList>
    </citation>
    <scope>NUCLEOTIDE SEQUENCE [LARGE SCALE GENOMIC DNA]</scope>
    <source>
        <strain evidence="7">FDAARGOS_361</strain>
    </source>
</reference>
<evidence type="ECO:0000313" key="7">
    <source>
        <dbReference type="Proteomes" id="UP000318447"/>
    </source>
</evidence>
<dbReference type="EMBL" id="FR799595">
    <property type="protein sequence ID" value="CBZ31861.1"/>
    <property type="molecule type" value="Genomic_DNA"/>
</dbReference>
<dbReference type="EMBL" id="RHLC01000034">
    <property type="protein sequence ID" value="TPP49134.1"/>
    <property type="molecule type" value="Genomic_DNA"/>
</dbReference>
<evidence type="ECO:0000313" key="2">
    <source>
        <dbReference type="EMBL" id="AYU76318.1"/>
    </source>
</evidence>
<feature type="compositionally biased region" description="Polar residues" evidence="1">
    <location>
        <begin position="42"/>
        <end position="55"/>
    </location>
</feature>
<dbReference type="AlphaFoldDB" id="A0A3S7WQ61"/>
<dbReference type="KEGG" id="ldo:LDBPK_080170"/>
<evidence type="ECO:0000313" key="5">
    <source>
        <dbReference type="Proteomes" id="UP000008980"/>
    </source>
</evidence>
<feature type="region of interest" description="Disordered" evidence="1">
    <location>
        <begin position="33"/>
        <end position="62"/>
    </location>
</feature>
<protein>
    <submittedName>
        <fullName evidence="2">Uncharacterized protein</fullName>
    </submittedName>
</protein>
<name>A0A3S7WQ61_LEIDO</name>
<dbReference type="VEuPathDB" id="TriTrypDB:LdCL_080006600"/>
<feature type="region of interest" description="Disordered" evidence="1">
    <location>
        <begin position="75"/>
        <end position="99"/>
    </location>
</feature>
<accession>A0A3S7WQ61</accession>
<reference evidence="2 6" key="4">
    <citation type="journal article" date="2018" name="Sci. Rep.">
        <title>A complete Leishmania donovani reference genome identifies novel genetic variations associated with virulence.</title>
        <authorList>
            <person name="Lypaczewski P."/>
            <person name="Hoshizaki J."/>
            <person name="Zhang W.-W."/>
            <person name="McCall L.-I."/>
            <person name="Torcivia-Rodriguez J."/>
            <person name="Simonyan V."/>
            <person name="Kaur A."/>
            <person name="Dewar K."/>
            <person name="Matlashewski G."/>
        </authorList>
    </citation>
    <scope>NUCLEOTIDE SEQUENCE [LARGE SCALE GENOMIC DNA]</scope>
    <source>
        <strain evidence="2 6">LdCL</strain>
    </source>
</reference>
<reference evidence="5" key="3">
    <citation type="submission" date="2011-02" db="EMBL/GenBank/DDBJ databases">
        <title>Whole genome sequencing of Leishmania donovani clinical lines reveals dynamic variation related to drug resistance.</title>
        <authorList>
            <person name="Downing T."/>
            <person name="Imamura H."/>
            <person name="Sanders M."/>
            <person name="Decuypere S."/>
            <person name="Hertz-Fowler C."/>
            <person name="Clark T.G."/>
            <person name="Rijal S."/>
            <person name="Sundar S."/>
            <person name="Quail M.A."/>
            <person name="De Doncker S."/>
            <person name="Maes I."/>
            <person name="Vanaerschot M."/>
            <person name="Stark O."/>
            <person name="Schonian G."/>
            <person name="Dujardin J.C."/>
            <person name="Berriman M."/>
        </authorList>
    </citation>
    <scope>NUCLEOTIDE SEQUENCE [LARGE SCALE GENOMIC DNA]</scope>
    <source>
        <strain evidence="5">BPK282A1</strain>
    </source>
</reference>
<reference evidence="3" key="2">
    <citation type="submission" date="2011-01" db="EMBL/GenBank/DDBJ databases">
        <authorList>
            <person name="Zhao B.P."/>
            <person name="Ren Z.A."/>
            <person name="Li C.D."/>
        </authorList>
    </citation>
    <scope>NUCLEOTIDE SEQUENCE</scope>
    <source>
        <strain evidence="3">BPK282A1</strain>
    </source>
</reference>
<organism evidence="2 6">
    <name type="scientific">Leishmania donovani</name>
    <dbReference type="NCBI Taxonomy" id="5661"/>
    <lineage>
        <taxon>Eukaryota</taxon>
        <taxon>Discoba</taxon>
        <taxon>Euglenozoa</taxon>
        <taxon>Kinetoplastea</taxon>
        <taxon>Metakinetoplastina</taxon>
        <taxon>Trypanosomatida</taxon>
        <taxon>Trypanosomatidae</taxon>
        <taxon>Leishmaniinae</taxon>
        <taxon>Leishmania</taxon>
    </lineage>
</organism>
<keyword evidence="6" id="KW-1185">Reference proteome</keyword>
<dbReference type="RefSeq" id="XP_003858582.1">
    <property type="nucleotide sequence ID" value="XM_003858534.1"/>
</dbReference>
<evidence type="ECO:0000313" key="6">
    <source>
        <dbReference type="Proteomes" id="UP000274082"/>
    </source>
</evidence>
<dbReference type="OrthoDB" id="242902at2759"/>
<accession>E9B9C2</accession>
<dbReference type="VEuPathDB" id="TriTrypDB:LdBPK_080170.1"/>
<dbReference type="Proteomes" id="UP000008980">
    <property type="component" value="Chromosome 8"/>
</dbReference>
<evidence type="ECO:0000313" key="3">
    <source>
        <dbReference type="EMBL" id="CBZ31861.1"/>
    </source>
</evidence>
<proteinExistence type="predicted"/>
<dbReference type="GeneID" id="13391907"/>
<evidence type="ECO:0000256" key="1">
    <source>
        <dbReference type="SAM" id="MobiDB-lite"/>
    </source>
</evidence>